<organism evidence="9 10">
    <name type="scientific">Atopobium deltae</name>
    <dbReference type="NCBI Taxonomy" id="1393034"/>
    <lineage>
        <taxon>Bacteria</taxon>
        <taxon>Bacillati</taxon>
        <taxon>Actinomycetota</taxon>
        <taxon>Coriobacteriia</taxon>
        <taxon>Coriobacteriales</taxon>
        <taxon>Atopobiaceae</taxon>
        <taxon>Atopobium</taxon>
    </lineage>
</organism>
<reference evidence="10" key="1">
    <citation type="submission" date="2016-01" db="EMBL/GenBank/DDBJ databases">
        <authorList>
            <person name="Mitreva M."/>
            <person name="Pepin K.H."/>
            <person name="Mihindukulasuriya K.A."/>
            <person name="Fulton R."/>
            <person name="Fronick C."/>
            <person name="O'Laughlin M."/>
            <person name="Miner T."/>
            <person name="Herter B."/>
            <person name="Rosa B.A."/>
            <person name="Cordes M."/>
            <person name="Tomlinson C."/>
            <person name="Wollam A."/>
            <person name="Palsikar V.B."/>
            <person name="Mardis E.R."/>
            <person name="Wilson R.K."/>
        </authorList>
    </citation>
    <scope>NUCLEOTIDE SEQUENCE [LARGE SCALE GENOMIC DNA]</scope>
    <source>
        <strain evidence="10">DNF00019</strain>
    </source>
</reference>
<dbReference type="Pfam" id="PF01757">
    <property type="entry name" value="Acyl_transf_3"/>
    <property type="match status" value="1"/>
</dbReference>
<keyword evidence="3" id="KW-1003">Cell membrane</keyword>
<evidence type="ECO:0000259" key="8">
    <source>
        <dbReference type="Pfam" id="PF01757"/>
    </source>
</evidence>
<keyword evidence="5 7" id="KW-1133">Transmembrane helix</keyword>
<name>A0A133XU05_9ACTN</name>
<feature type="transmembrane region" description="Helical" evidence="7">
    <location>
        <begin position="50"/>
        <end position="68"/>
    </location>
</feature>
<dbReference type="EMBL" id="LSCR01000015">
    <property type="protein sequence ID" value="KXB34411.1"/>
    <property type="molecule type" value="Genomic_DNA"/>
</dbReference>
<gene>
    <name evidence="9" type="ORF">HMPREF3192_00850</name>
</gene>
<proteinExistence type="inferred from homology"/>
<dbReference type="GO" id="GO:0005886">
    <property type="term" value="C:plasma membrane"/>
    <property type="evidence" value="ECO:0007669"/>
    <property type="project" value="UniProtKB-SubCell"/>
</dbReference>
<comment type="caution">
    <text evidence="9">The sequence shown here is derived from an EMBL/GenBank/DDBJ whole genome shotgun (WGS) entry which is preliminary data.</text>
</comment>
<dbReference type="AlphaFoldDB" id="A0A133XU05"/>
<feature type="transmembrane region" description="Helical" evidence="7">
    <location>
        <begin position="149"/>
        <end position="168"/>
    </location>
</feature>
<keyword evidence="4 7" id="KW-0812">Transmembrane</keyword>
<evidence type="ECO:0000256" key="5">
    <source>
        <dbReference type="ARBA" id="ARBA00022989"/>
    </source>
</evidence>
<feature type="transmembrane region" description="Helical" evidence="7">
    <location>
        <begin position="115"/>
        <end position="134"/>
    </location>
</feature>
<dbReference type="GO" id="GO:0009246">
    <property type="term" value="P:enterobacterial common antigen biosynthetic process"/>
    <property type="evidence" value="ECO:0007669"/>
    <property type="project" value="TreeGrafter"/>
</dbReference>
<evidence type="ECO:0000313" key="10">
    <source>
        <dbReference type="Proteomes" id="UP000070675"/>
    </source>
</evidence>
<evidence type="ECO:0000256" key="7">
    <source>
        <dbReference type="SAM" id="Phobius"/>
    </source>
</evidence>
<keyword evidence="6 7" id="KW-0472">Membrane</keyword>
<feature type="transmembrane region" description="Helical" evidence="7">
    <location>
        <begin position="361"/>
        <end position="384"/>
    </location>
</feature>
<evidence type="ECO:0000256" key="3">
    <source>
        <dbReference type="ARBA" id="ARBA00022475"/>
    </source>
</evidence>
<feature type="transmembrane region" description="Helical" evidence="7">
    <location>
        <begin position="189"/>
        <end position="213"/>
    </location>
</feature>
<evidence type="ECO:0000256" key="4">
    <source>
        <dbReference type="ARBA" id="ARBA00022692"/>
    </source>
</evidence>
<accession>A0A133XU05</accession>
<dbReference type="GO" id="GO:0016413">
    <property type="term" value="F:O-acetyltransferase activity"/>
    <property type="evidence" value="ECO:0007669"/>
    <property type="project" value="TreeGrafter"/>
</dbReference>
<feature type="transmembrane region" description="Helical" evidence="7">
    <location>
        <begin position="288"/>
        <end position="303"/>
    </location>
</feature>
<evidence type="ECO:0000256" key="2">
    <source>
        <dbReference type="ARBA" id="ARBA00007400"/>
    </source>
</evidence>
<feature type="transmembrane region" description="Helical" evidence="7">
    <location>
        <begin position="233"/>
        <end position="251"/>
    </location>
</feature>
<dbReference type="Proteomes" id="UP000070675">
    <property type="component" value="Unassembled WGS sequence"/>
</dbReference>
<dbReference type="PATRIC" id="fig|1393034.3.peg.820"/>
<dbReference type="InterPro" id="IPR002656">
    <property type="entry name" value="Acyl_transf_3_dom"/>
</dbReference>
<comment type="similarity">
    <text evidence="2">Belongs to the acyltransferase 3 family.</text>
</comment>
<feature type="transmembrane region" description="Helical" evidence="7">
    <location>
        <begin position="324"/>
        <end position="341"/>
    </location>
</feature>
<evidence type="ECO:0000256" key="6">
    <source>
        <dbReference type="ARBA" id="ARBA00023136"/>
    </source>
</evidence>
<comment type="subcellular location">
    <subcellularLocation>
        <location evidence="1">Cell membrane</location>
        <topology evidence="1">Multi-pass membrane protein</topology>
    </subcellularLocation>
</comment>
<sequence>MHYKMYLQHTDTPTTHRHSLHNLSTTLAIKVWFMANRANMAKQRLTQWDLLRALAMFLVVAIHSTPYLTPVRGFNIGGMVAEIIIICDPIFFALSGYFAIRELKGSYITYLWKKFLTISLPLLVYGTLLYFYAIRQGETTLSAGNLIRWWYQLISGGWWFAGALIPFLMLAPWLYKMFESLDTKQLRRLFLLVSVAMVWGIIVTSFSSMATWIQREGLITLINTISILAPPQVVPGSYFVYFCLGYFVKRLPELFSEKTLRRLCEAGLVLWLLGGIASAYGYQREDPSYLWFFTTIALFHLFDKIRITAAPMQKGIAFVAHRSYSIYLFNYVSINFVFSRLQARGLLVPEIPMPFALRLPLWITAVIGTYCLALLVSTICDYVLLKPCQAACNKAFGGVCGFGAPKTARQDKTAESDKITGQEVISQNKVVPHE</sequence>
<keyword evidence="10" id="KW-1185">Reference proteome</keyword>
<protein>
    <recommendedName>
        <fullName evidence="8">Acyltransferase 3 domain-containing protein</fullName>
    </recommendedName>
</protein>
<dbReference type="PANTHER" id="PTHR40074">
    <property type="entry name" value="O-ACETYLTRANSFERASE WECH"/>
    <property type="match status" value="1"/>
</dbReference>
<feature type="transmembrane region" description="Helical" evidence="7">
    <location>
        <begin position="74"/>
        <end position="94"/>
    </location>
</feature>
<evidence type="ECO:0000256" key="1">
    <source>
        <dbReference type="ARBA" id="ARBA00004651"/>
    </source>
</evidence>
<feature type="domain" description="Acyltransferase 3" evidence="8">
    <location>
        <begin position="47"/>
        <end position="376"/>
    </location>
</feature>
<evidence type="ECO:0000313" key="9">
    <source>
        <dbReference type="EMBL" id="KXB34411.1"/>
    </source>
</evidence>
<dbReference type="STRING" id="1393034.HMPREF3192_00850"/>
<dbReference type="PANTHER" id="PTHR40074:SF2">
    <property type="entry name" value="O-ACETYLTRANSFERASE WECH"/>
    <property type="match status" value="1"/>
</dbReference>
<feature type="transmembrane region" description="Helical" evidence="7">
    <location>
        <begin position="263"/>
        <end position="282"/>
    </location>
</feature>